<keyword evidence="1" id="KW-0547">Nucleotide-binding</keyword>
<dbReference type="InterPro" id="IPR013815">
    <property type="entry name" value="ATP_grasp_subdomain_1"/>
</dbReference>
<evidence type="ECO:0000313" key="3">
    <source>
        <dbReference type="EMBL" id="KXK26681.1"/>
    </source>
</evidence>
<evidence type="ECO:0000259" key="2">
    <source>
        <dbReference type="PROSITE" id="PS50975"/>
    </source>
</evidence>
<dbReference type="GO" id="GO:0005524">
    <property type="term" value="F:ATP binding"/>
    <property type="evidence" value="ECO:0007669"/>
    <property type="project" value="UniProtKB-UniRule"/>
</dbReference>
<keyword evidence="1" id="KW-0067">ATP-binding</keyword>
<dbReference type="GO" id="GO:0046872">
    <property type="term" value="F:metal ion binding"/>
    <property type="evidence" value="ECO:0007669"/>
    <property type="project" value="InterPro"/>
</dbReference>
<dbReference type="GO" id="GO:0009432">
    <property type="term" value="P:SOS response"/>
    <property type="evidence" value="ECO:0007669"/>
    <property type="project" value="TreeGrafter"/>
</dbReference>
<dbReference type="Proteomes" id="UP000070457">
    <property type="component" value="Unassembled WGS sequence"/>
</dbReference>
<dbReference type="PANTHER" id="PTHR21621">
    <property type="entry name" value="RIBOSOMAL PROTEIN S6 MODIFICATION PROTEIN"/>
    <property type="match status" value="1"/>
</dbReference>
<accession>A0A136LYF4</accession>
<reference evidence="3 4" key="1">
    <citation type="submission" date="2015-02" db="EMBL/GenBank/DDBJ databases">
        <title>Improved understanding of the partial-nitritation anammox process through 23 genomes representing the majority of the microbial community.</title>
        <authorList>
            <person name="Speth D.R."/>
            <person name="In T Zandt M."/>
            <person name="Guerrero Cruz S."/>
            <person name="Jetten M.S."/>
            <person name="Dutilh B.E."/>
        </authorList>
    </citation>
    <scope>NUCLEOTIDE SEQUENCE [LARGE SCALE GENOMIC DNA]</scope>
    <source>
        <strain evidence="3">OLB20</strain>
    </source>
</reference>
<proteinExistence type="predicted"/>
<dbReference type="AlphaFoldDB" id="A0A136LYF4"/>
<protein>
    <submittedName>
        <fullName evidence="3">Cyanophycin synthetase</fullName>
        <ecNumber evidence="3">6.3.2.29</ecNumber>
    </submittedName>
</protein>
<comment type="caution">
    <text evidence="3">The sequence shown here is derived from an EMBL/GenBank/DDBJ whole genome shotgun (WGS) entry which is preliminary data.</text>
</comment>
<dbReference type="EMBL" id="JYNZ01000003">
    <property type="protein sequence ID" value="KXK26681.1"/>
    <property type="molecule type" value="Genomic_DNA"/>
</dbReference>
<gene>
    <name evidence="3" type="primary">cphA_1</name>
    <name evidence="3" type="ORF">TR69_WS6001000692</name>
</gene>
<dbReference type="Gene3D" id="3.30.1490.20">
    <property type="entry name" value="ATP-grasp fold, A domain"/>
    <property type="match status" value="1"/>
</dbReference>
<evidence type="ECO:0000256" key="1">
    <source>
        <dbReference type="PROSITE-ProRule" id="PRU00409"/>
    </source>
</evidence>
<dbReference type="InterPro" id="IPR011761">
    <property type="entry name" value="ATP-grasp"/>
</dbReference>
<dbReference type="GO" id="GO:0071160">
    <property type="term" value="F:cyanophycin synthetase activity (L-aspartate-adding)"/>
    <property type="evidence" value="ECO:0007669"/>
    <property type="project" value="UniProtKB-EC"/>
</dbReference>
<dbReference type="STRING" id="1617426.TR69_WS6001000692"/>
<dbReference type="GO" id="GO:0018169">
    <property type="term" value="F:ribosomal S6-glutamic acid ligase activity"/>
    <property type="evidence" value="ECO:0007669"/>
    <property type="project" value="TreeGrafter"/>
</dbReference>
<dbReference type="InterPro" id="IPR013651">
    <property type="entry name" value="ATP-grasp_RimK-type"/>
</dbReference>
<dbReference type="GO" id="GO:0005737">
    <property type="term" value="C:cytoplasm"/>
    <property type="evidence" value="ECO:0007669"/>
    <property type="project" value="TreeGrafter"/>
</dbReference>
<name>A0A136LYF4_9BACT</name>
<dbReference type="SUPFAM" id="SSF56059">
    <property type="entry name" value="Glutathione synthetase ATP-binding domain-like"/>
    <property type="match status" value="1"/>
</dbReference>
<feature type="domain" description="ATP-grasp" evidence="2">
    <location>
        <begin position="66"/>
        <end position="157"/>
    </location>
</feature>
<dbReference type="PANTHER" id="PTHR21621:SF0">
    <property type="entry name" value="BETA-CITRYLGLUTAMATE SYNTHASE B-RELATED"/>
    <property type="match status" value="1"/>
</dbReference>
<dbReference type="Gene3D" id="3.30.470.20">
    <property type="entry name" value="ATP-grasp fold, B domain"/>
    <property type="match status" value="1"/>
</dbReference>
<sequence length="213" mass="23970">MVTSKLHTDLYLIAAKQIGLRTHVINSEFAYVEITDGQKILRIKNTSLSSNDIVAATLAGSKVIASKLLDEDGILVPKQHYFGSRNDPVTPETIEEIVKTAHDLYPLVLKRAHGSGGHGVYVNVQDEEQLRKMYGRLLNNYNPAVVIIEEYIQGKDYRILVYKDRVIDVIHRIPAYITGDGTSTVAELIEAKNQERKALRIAQIPFKKDRTFP</sequence>
<keyword evidence="3" id="KW-0436">Ligase</keyword>
<dbReference type="EC" id="6.3.2.29" evidence="3"/>
<dbReference type="PROSITE" id="PS50975">
    <property type="entry name" value="ATP_GRASP"/>
    <property type="match status" value="1"/>
</dbReference>
<dbReference type="Pfam" id="PF08443">
    <property type="entry name" value="RimK"/>
    <property type="match status" value="1"/>
</dbReference>
<organism evidence="3 4">
    <name type="scientific">candidate division WS6 bacterium OLB20</name>
    <dbReference type="NCBI Taxonomy" id="1617426"/>
    <lineage>
        <taxon>Bacteria</taxon>
        <taxon>Candidatus Dojkabacteria</taxon>
    </lineage>
</organism>
<evidence type="ECO:0000313" key="4">
    <source>
        <dbReference type="Proteomes" id="UP000070457"/>
    </source>
</evidence>